<dbReference type="Proteomes" id="UP001219934">
    <property type="component" value="Unassembled WGS sequence"/>
</dbReference>
<organism evidence="1 2">
    <name type="scientific">Pogonophryne albipinna</name>
    <dbReference type="NCBI Taxonomy" id="1090488"/>
    <lineage>
        <taxon>Eukaryota</taxon>
        <taxon>Metazoa</taxon>
        <taxon>Chordata</taxon>
        <taxon>Craniata</taxon>
        <taxon>Vertebrata</taxon>
        <taxon>Euteleostomi</taxon>
        <taxon>Actinopterygii</taxon>
        <taxon>Neopterygii</taxon>
        <taxon>Teleostei</taxon>
        <taxon>Neoteleostei</taxon>
        <taxon>Acanthomorphata</taxon>
        <taxon>Eupercaria</taxon>
        <taxon>Perciformes</taxon>
        <taxon>Notothenioidei</taxon>
        <taxon>Pogonophryne</taxon>
    </lineage>
</organism>
<name>A0AAD6A7P3_9TELE</name>
<keyword evidence="2" id="KW-1185">Reference proteome</keyword>
<accession>A0AAD6A7P3</accession>
<dbReference type="AlphaFoldDB" id="A0AAD6A7P3"/>
<comment type="caution">
    <text evidence="1">The sequence shown here is derived from an EMBL/GenBank/DDBJ whole genome shotgun (WGS) entry which is preliminary data.</text>
</comment>
<sequence length="53" mass="5847">MLHVCECASWSLLQPGLDGPPTSIMGTTWTRSNFKKHTTNNASKQHQHQGIAV</sequence>
<dbReference type="EMBL" id="JAPTMU010000256">
    <property type="protein sequence ID" value="KAJ4919757.1"/>
    <property type="molecule type" value="Genomic_DNA"/>
</dbReference>
<proteinExistence type="predicted"/>
<evidence type="ECO:0000313" key="2">
    <source>
        <dbReference type="Proteomes" id="UP001219934"/>
    </source>
</evidence>
<gene>
    <name evidence="1" type="ORF">JOQ06_012549</name>
</gene>
<protein>
    <submittedName>
        <fullName evidence="1">Uncharacterized protein</fullName>
    </submittedName>
</protein>
<feature type="non-terminal residue" evidence="1">
    <location>
        <position position="1"/>
    </location>
</feature>
<evidence type="ECO:0000313" key="1">
    <source>
        <dbReference type="EMBL" id="KAJ4919757.1"/>
    </source>
</evidence>
<reference evidence="1" key="1">
    <citation type="submission" date="2022-11" db="EMBL/GenBank/DDBJ databases">
        <title>Chromosome-level genome of Pogonophryne albipinna.</title>
        <authorList>
            <person name="Jo E."/>
        </authorList>
    </citation>
    <scope>NUCLEOTIDE SEQUENCE</scope>
    <source>
        <strain evidence="1">SGF0006</strain>
        <tissue evidence="1">Muscle</tissue>
    </source>
</reference>